<feature type="region of interest" description="Disordered" evidence="2">
    <location>
        <begin position="350"/>
        <end position="463"/>
    </location>
</feature>
<proteinExistence type="inferred from homology"/>
<feature type="compositionally biased region" description="Acidic residues" evidence="2">
    <location>
        <begin position="367"/>
        <end position="381"/>
    </location>
</feature>
<evidence type="ECO:0000256" key="2">
    <source>
        <dbReference type="SAM" id="MobiDB-lite"/>
    </source>
</evidence>
<evidence type="ECO:0000313" key="4">
    <source>
        <dbReference type="EMBL" id="KAF2092278.1"/>
    </source>
</evidence>
<dbReference type="GO" id="GO:0000447">
    <property type="term" value="P:endonucleolytic cleavage in ITS1 to separate SSU-rRNA from 5.8S rRNA and LSU-rRNA from tricistronic rRNA transcript (SSU-rRNA, 5.8S rRNA, LSU-rRNA)"/>
    <property type="evidence" value="ECO:0007669"/>
    <property type="project" value="TreeGrafter"/>
</dbReference>
<keyword evidence="5" id="KW-1185">Reference proteome</keyword>
<evidence type="ECO:0000313" key="5">
    <source>
        <dbReference type="Proteomes" id="UP000799776"/>
    </source>
</evidence>
<feature type="compositionally biased region" description="Basic and acidic residues" evidence="2">
    <location>
        <begin position="108"/>
        <end position="139"/>
    </location>
</feature>
<accession>A0A9P4M0B2</accession>
<feature type="domain" description="Kri1-like C-terminal" evidence="3">
    <location>
        <begin position="466"/>
        <end position="557"/>
    </location>
</feature>
<dbReference type="GO" id="GO:0005730">
    <property type="term" value="C:nucleolus"/>
    <property type="evidence" value="ECO:0007669"/>
    <property type="project" value="TreeGrafter"/>
</dbReference>
<feature type="non-terminal residue" evidence="4">
    <location>
        <position position="1"/>
    </location>
</feature>
<name>A0A9P4M0B2_9PEZI</name>
<feature type="compositionally biased region" description="Basic and acidic residues" evidence="2">
    <location>
        <begin position="574"/>
        <end position="589"/>
    </location>
</feature>
<gene>
    <name evidence="4" type="ORF">K490DRAFT_22565</name>
</gene>
<feature type="compositionally biased region" description="Acidic residues" evidence="2">
    <location>
        <begin position="55"/>
        <end position="72"/>
    </location>
</feature>
<feature type="region of interest" description="Disordered" evidence="2">
    <location>
        <begin position="274"/>
        <end position="310"/>
    </location>
</feature>
<feature type="compositionally biased region" description="Basic residues" evidence="2">
    <location>
        <begin position="1"/>
        <end position="10"/>
    </location>
</feature>
<feature type="compositionally biased region" description="Basic and acidic residues" evidence="2">
    <location>
        <begin position="357"/>
        <end position="366"/>
    </location>
</feature>
<feature type="compositionally biased region" description="Basic and acidic residues" evidence="2">
    <location>
        <begin position="157"/>
        <end position="166"/>
    </location>
</feature>
<dbReference type="Pfam" id="PF05178">
    <property type="entry name" value="Kri1"/>
    <property type="match status" value="1"/>
</dbReference>
<evidence type="ECO:0000259" key="3">
    <source>
        <dbReference type="Pfam" id="PF12936"/>
    </source>
</evidence>
<feature type="region of interest" description="Disordered" evidence="2">
    <location>
        <begin position="1"/>
        <end position="25"/>
    </location>
</feature>
<dbReference type="Pfam" id="PF12936">
    <property type="entry name" value="Kri1_C"/>
    <property type="match status" value="1"/>
</dbReference>
<feature type="region of interest" description="Disordered" evidence="2">
    <location>
        <begin position="49"/>
        <end position="78"/>
    </location>
</feature>
<dbReference type="Proteomes" id="UP000799776">
    <property type="component" value="Unassembled WGS sequence"/>
</dbReference>
<dbReference type="AlphaFoldDB" id="A0A9P4M0B2"/>
<reference evidence="4" key="1">
    <citation type="journal article" date="2020" name="Stud. Mycol.">
        <title>101 Dothideomycetes genomes: a test case for predicting lifestyles and emergence of pathogens.</title>
        <authorList>
            <person name="Haridas S."/>
            <person name="Albert R."/>
            <person name="Binder M."/>
            <person name="Bloem J."/>
            <person name="Labutti K."/>
            <person name="Salamov A."/>
            <person name="Andreopoulos B."/>
            <person name="Baker S."/>
            <person name="Barry K."/>
            <person name="Bills G."/>
            <person name="Bluhm B."/>
            <person name="Cannon C."/>
            <person name="Castanera R."/>
            <person name="Culley D."/>
            <person name="Daum C."/>
            <person name="Ezra D."/>
            <person name="Gonzalez J."/>
            <person name="Henrissat B."/>
            <person name="Kuo A."/>
            <person name="Liang C."/>
            <person name="Lipzen A."/>
            <person name="Lutzoni F."/>
            <person name="Magnuson J."/>
            <person name="Mondo S."/>
            <person name="Nolan M."/>
            <person name="Ohm R."/>
            <person name="Pangilinan J."/>
            <person name="Park H.-J."/>
            <person name="Ramirez L."/>
            <person name="Alfaro M."/>
            <person name="Sun H."/>
            <person name="Tritt A."/>
            <person name="Yoshinaga Y."/>
            <person name="Zwiers L.-H."/>
            <person name="Turgeon B."/>
            <person name="Goodwin S."/>
            <person name="Spatafora J."/>
            <person name="Crous P."/>
            <person name="Grigoriev I."/>
        </authorList>
    </citation>
    <scope>NUCLEOTIDE SEQUENCE</scope>
    <source>
        <strain evidence="4">CBS 121410</strain>
    </source>
</reference>
<dbReference type="InterPro" id="IPR018034">
    <property type="entry name" value="Kri1"/>
</dbReference>
<evidence type="ECO:0000256" key="1">
    <source>
        <dbReference type="ARBA" id="ARBA00007473"/>
    </source>
</evidence>
<dbReference type="GO" id="GO:0030686">
    <property type="term" value="C:90S preribosome"/>
    <property type="evidence" value="ECO:0007669"/>
    <property type="project" value="TreeGrafter"/>
</dbReference>
<dbReference type="OrthoDB" id="10252032at2759"/>
<dbReference type="EMBL" id="ML978711">
    <property type="protein sequence ID" value="KAF2092278.1"/>
    <property type="molecule type" value="Genomic_DNA"/>
</dbReference>
<feature type="compositionally biased region" description="Acidic residues" evidence="2">
    <location>
        <begin position="419"/>
        <end position="435"/>
    </location>
</feature>
<protein>
    <submittedName>
        <fullName evidence="4">Krr1-domain-containing protein</fullName>
    </submittedName>
</protein>
<dbReference type="InterPro" id="IPR024626">
    <property type="entry name" value="Kri1-like_C"/>
</dbReference>
<feature type="region of interest" description="Disordered" evidence="2">
    <location>
        <begin position="562"/>
        <end position="620"/>
    </location>
</feature>
<dbReference type="PANTHER" id="PTHR14490:SF5">
    <property type="entry name" value="PROTEIN KRI1 HOMOLOG"/>
    <property type="match status" value="1"/>
</dbReference>
<feature type="compositionally biased region" description="Basic residues" evidence="2">
    <location>
        <begin position="604"/>
        <end position="620"/>
    </location>
</feature>
<comment type="caution">
    <text evidence="4">The sequence shown here is derived from an EMBL/GenBank/DDBJ whole genome shotgun (WGS) entry which is preliminary data.</text>
</comment>
<comment type="similarity">
    <text evidence="1">Belongs to the KRI1 family.</text>
</comment>
<dbReference type="PANTHER" id="PTHR14490">
    <property type="entry name" value="ZINC FINGER, ZZ TYPE"/>
    <property type="match status" value="1"/>
</dbReference>
<sequence length="620" mass="70632">EDGRPAKRAKLGFMDGSDDDSSEEITLNVNEDYAKRFEHNKKREELARCKALESSESEEESSSDESEDDEGELATADLDAEISATLNAIRSKDPRVYDTNVTFYSEFDPDKDAPKEKKEKPITLADYHRKNLMEGKAVVDEDEDAPPRTYQQQQDSLKNDLVKEMHAAASGDEDSGDDFLVRKPGQVVENGASEAPAKKVDLKVEEADKDPENFLSNFMAARAWVTDGPAHAPLESDDEEEERRAEEFEQAYNMRFEDPATANEKLMTHARDAVAKQTVRREELSGRKKQRELQRQRKEAEKKEREEEKARFRRLKIEEMEEKIAKIKEAAGLSGKGFKMEEWADVLEQDWDDDRWDQEMQRRFGEDYYEEADNGMSDEETADGKKKPKKPTWDDDIDIKDIAPDFTDDEAEKPVFSLSDDDEDGGVELPDEDAEIASKKKPKNKKDREKEKAAAKADSRRERRLIETLVDQNLPINLATASSGTSTSKAATRFRYRETSPTSFGLTARDILLADDLQLNQFAGLKKMAPWRDEEKKRRDRKKLGKKARLREWRREVFGDEAGPNWEVLPSAPVEKEEKKGDVEMKDADAGAGAEEGGVDIRDGKKKKKRSKKRKAAAVE</sequence>
<feature type="non-terminal residue" evidence="4">
    <location>
        <position position="620"/>
    </location>
</feature>
<feature type="compositionally biased region" description="Basic and acidic residues" evidence="2">
    <location>
        <begin position="446"/>
        <end position="463"/>
    </location>
</feature>
<organism evidence="4 5">
    <name type="scientific">Saccharata proteae CBS 121410</name>
    <dbReference type="NCBI Taxonomy" id="1314787"/>
    <lineage>
        <taxon>Eukaryota</taxon>
        <taxon>Fungi</taxon>
        <taxon>Dikarya</taxon>
        <taxon>Ascomycota</taxon>
        <taxon>Pezizomycotina</taxon>
        <taxon>Dothideomycetes</taxon>
        <taxon>Dothideomycetes incertae sedis</taxon>
        <taxon>Botryosphaeriales</taxon>
        <taxon>Saccharataceae</taxon>
        <taxon>Saccharata</taxon>
    </lineage>
</organism>
<feature type="region of interest" description="Disordered" evidence="2">
    <location>
        <begin position="103"/>
        <end position="180"/>
    </location>
</feature>